<organism evidence="4 5">
    <name type="scientific">Yoonia rhodophyticola</name>
    <dbReference type="NCBI Taxonomy" id="3137370"/>
    <lineage>
        <taxon>Bacteria</taxon>
        <taxon>Pseudomonadati</taxon>
        <taxon>Pseudomonadota</taxon>
        <taxon>Alphaproteobacteria</taxon>
        <taxon>Rhodobacterales</taxon>
        <taxon>Paracoccaceae</taxon>
        <taxon>Yoonia</taxon>
    </lineage>
</organism>
<evidence type="ECO:0000256" key="3">
    <source>
        <dbReference type="SAM" id="SignalP"/>
    </source>
</evidence>
<feature type="chain" id="PRO_5045113502" evidence="3">
    <location>
        <begin position="25"/>
        <end position="410"/>
    </location>
</feature>
<reference evidence="5" key="1">
    <citation type="submission" date="2024-04" db="EMBL/GenBank/DDBJ databases">
        <title>Phylogenomic analyses of a clade within the roseobacter group suggest taxonomic reassignments of species of the genera Aestuariivita, Citreicella, Loktanella, Nautella, Pelagibaca, Ruegeria, Thalassobius, Thiobacimonas and Tropicibacter, and the proposal o.</title>
        <authorList>
            <person name="Jeon C.O."/>
        </authorList>
    </citation>
    <scope>NUCLEOTIDE SEQUENCE [LARGE SCALE GENOMIC DNA]</scope>
    <source>
        <strain evidence="5">SS1-5</strain>
    </source>
</reference>
<dbReference type="RefSeq" id="WP_373634819.1">
    <property type="nucleotide sequence ID" value="NZ_CP151767.2"/>
</dbReference>
<keyword evidence="3" id="KW-0732">Signal</keyword>
<comment type="similarity">
    <text evidence="2">Belongs to the bacterial solute-binding protein 1 family.</text>
</comment>
<reference evidence="4 5" key="2">
    <citation type="submission" date="2024-08" db="EMBL/GenBank/DDBJ databases">
        <title>Phylogenomic analyses of a clade within the roseobacter group suggest taxonomic reassignments of species of the genera Aestuariivita, Citreicella, Loktanella, Nautella, Pelagibaca, Ruegeria, Thalassobius, Thiobacimonas and Tropicibacter, and the proposal o.</title>
        <authorList>
            <person name="Jeon C.O."/>
        </authorList>
    </citation>
    <scope>NUCLEOTIDE SEQUENCE [LARGE SCALE GENOMIC DNA]</scope>
    <source>
        <strain evidence="4 5">SS1-5</strain>
    </source>
</reference>
<accession>A0ABZ3JCR6</accession>
<evidence type="ECO:0000256" key="1">
    <source>
        <dbReference type="ARBA" id="ARBA00004418"/>
    </source>
</evidence>
<evidence type="ECO:0000313" key="4">
    <source>
        <dbReference type="EMBL" id="XFU26409.1"/>
    </source>
</evidence>
<sequence length="410" mass="43349">MTNKLTTFMTTAAFVASIAQGAAAQDVVLDVSAWKGNEAEPAGLPELIEKFEAENPGIDVELSYISRSDTDIVIPPRLQGGNAPDVLMVDMPLSRAWGDAGLLTDFGTDPEWYGRLTPALRDAVTLDGKVFAIPLEVIGMGLYTNMGLLRQVGIESPPLTIDDLKATCTALSDAGINPMLMAGGYPITLFTIANGLEAATTPVGDLGDGTAKFVDDAGFSATLDTIRELAAANCFDPKVMAGVDPWSTALAEFKAGNFAMLPQGAWNIGNFSESEDLDFVFGPIPSRSGSGVAADLFGIAWAVSAATENAEAANAFVTFFTQPENLQVLLDAESAYSPFDDGASGTPDLAAAYDEARAAGGIVNYPFAVLQWPASLDPEFWDSLTGFLLDMDQDNADILVRWDETVEDSL</sequence>
<dbReference type="InterPro" id="IPR050490">
    <property type="entry name" value="Bact_solute-bd_prot1"/>
</dbReference>
<dbReference type="PANTHER" id="PTHR43649:SF12">
    <property type="entry name" value="DIACETYLCHITOBIOSE BINDING PROTEIN DASA"/>
    <property type="match status" value="1"/>
</dbReference>
<dbReference type="PANTHER" id="PTHR43649">
    <property type="entry name" value="ARABINOSE-BINDING PROTEIN-RELATED"/>
    <property type="match status" value="1"/>
</dbReference>
<dbReference type="Gene3D" id="3.40.190.10">
    <property type="entry name" value="Periplasmic binding protein-like II"/>
    <property type="match status" value="1"/>
</dbReference>
<keyword evidence="5" id="KW-1185">Reference proteome</keyword>
<name>A0ABZ3JCR6_9RHOB</name>
<dbReference type="SUPFAM" id="SSF53850">
    <property type="entry name" value="Periplasmic binding protein-like II"/>
    <property type="match status" value="1"/>
</dbReference>
<evidence type="ECO:0000256" key="2">
    <source>
        <dbReference type="ARBA" id="ARBA00008520"/>
    </source>
</evidence>
<comment type="subcellular location">
    <subcellularLocation>
        <location evidence="1">Periplasm</location>
    </subcellularLocation>
</comment>
<protein>
    <submittedName>
        <fullName evidence="4">ABC transporter substrate-binding protein</fullName>
    </submittedName>
</protein>
<gene>
    <name evidence="4" type="ORF">AABB31_23185</name>
</gene>
<dbReference type="Proteomes" id="UP001470809">
    <property type="component" value="Chromosome"/>
</dbReference>
<feature type="signal peptide" evidence="3">
    <location>
        <begin position="1"/>
        <end position="24"/>
    </location>
</feature>
<dbReference type="InterPro" id="IPR006059">
    <property type="entry name" value="SBP"/>
</dbReference>
<proteinExistence type="inferred from homology"/>
<dbReference type="EMBL" id="CP151767">
    <property type="protein sequence ID" value="XFU26409.1"/>
    <property type="molecule type" value="Genomic_DNA"/>
</dbReference>
<evidence type="ECO:0000313" key="5">
    <source>
        <dbReference type="Proteomes" id="UP001470809"/>
    </source>
</evidence>
<dbReference type="Pfam" id="PF13416">
    <property type="entry name" value="SBP_bac_8"/>
    <property type="match status" value="1"/>
</dbReference>